<protein>
    <submittedName>
        <fullName evidence="7">NUDIX domain-containing protein</fullName>
    </submittedName>
</protein>
<dbReference type="PRINTS" id="PR00502">
    <property type="entry name" value="NUDIXFAMILY"/>
</dbReference>
<keyword evidence="3 5" id="KW-0378">Hydrolase</keyword>
<dbReference type="Proteomes" id="UP001595909">
    <property type="component" value="Unassembled WGS sequence"/>
</dbReference>
<keyword evidence="4" id="KW-0460">Magnesium</keyword>
<keyword evidence="8" id="KW-1185">Reference proteome</keyword>
<comment type="caution">
    <text evidence="7">The sequence shown here is derived from an EMBL/GenBank/DDBJ whole genome shotgun (WGS) entry which is preliminary data.</text>
</comment>
<dbReference type="PANTHER" id="PTHR43046">
    <property type="entry name" value="GDP-MANNOSE MANNOSYL HYDROLASE"/>
    <property type="match status" value="1"/>
</dbReference>
<gene>
    <name evidence="7" type="ORF">ACFPEL_30515</name>
</gene>
<dbReference type="PROSITE" id="PS51462">
    <property type="entry name" value="NUDIX"/>
    <property type="match status" value="1"/>
</dbReference>
<dbReference type="EMBL" id="JBHSIM010000069">
    <property type="protein sequence ID" value="MFC4836771.1"/>
    <property type="molecule type" value="Genomic_DNA"/>
</dbReference>
<sequence length="187" mass="20118">MNEDTPQPDHSWIVHSRHTVYAGRTLHVQVEDVTAPAGDRFRQDRVIVPAAAVALVLDDEDRLLVLRTHRHVVDRDGWELPGGVVDPGEDPMTAASREAAEETGWRPSGPGRTLLAFEPLPGTAVAPMSVHLWTGAVPGDVPLDPLEPGRARWIPFAEAVRLTLAGEMLGAGSLVGVLALQAERTAT</sequence>
<evidence type="ECO:0000256" key="4">
    <source>
        <dbReference type="ARBA" id="ARBA00022842"/>
    </source>
</evidence>
<comment type="cofactor">
    <cofactor evidence="1">
        <name>Mg(2+)</name>
        <dbReference type="ChEBI" id="CHEBI:18420"/>
    </cofactor>
</comment>
<evidence type="ECO:0000256" key="5">
    <source>
        <dbReference type="RuleBase" id="RU003476"/>
    </source>
</evidence>
<evidence type="ECO:0000256" key="1">
    <source>
        <dbReference type="ARBA" id="ARBA00001946"/>
    </source>
</evidence>
<name>A0ABV9RRC2_9PSEU</name>
<dbReference type="InterPro" id="IPR000086">
    <property type="entry name" value="NUDIX_hydrolase_dom"/>
</dbReference>
<reference evidence="8" key="1">
    <citation type="journal article" date="2019" name="Int. J. Syst. Evol. Microbiol.">
        <title>The Global Catalogue of Microorganisms (GCM) 10K type strain sequencing project: providing services to taxonomists for standard genome sequencing and annotation.</title>
        <authorList>
            <consortium name="The Broad Institute Genomics Platform"/>
            <consortium name="The Broad Institute Genome Sequencing Center for Infectious Disease"/>
            <person name="Wu L."/>
            <person name="Ma J."/>
        </authorList>
    </citation>
    <scope>NUCLEOTIDE SEQUENCE [LARGE SCALE GENOMIC DNA]</scope>
    <source>
        <strain evidence="8">CCUG 50347</strain>
    </source>
</reference>
<dbReference type="InterPro" id="IPR020476">
    <property type="entry name" value="Nudix_hydrolase"/>
</dbReference>
<dbReference type="PANTHER" id="PTHR43046:SF12">
    <property type="entry name" value="GDP-MANNOSE MANNOSYL HYDROLASE"/>
    <property type="match status" value="1"/>
</dbReference>
<dbReference type="PROSITE" id="PS00893">
    <property type="entry name" value="NUDIX_BOX"/>
    <property type="match status" value="1"/>
</dbReference>
<dbReference type="RefSeq" id="WP_274192177.1">
    <property type="nucleotide sequence ID" value="NZ_BAABHN010000069.1"/>
</dbReference>
<dbReference type="InterPro" id="IPR015797">
    <property type="entry name" value="NUDIX_hydrolase-like_dom_sf"/>
</dbReference>
<accession>A0ABV9RRC2</accession>
<feature type="domain" description="Nudix hydrolase" evidence="6">
    <location>
        <begin position="46"/>
        <end position="176"/>
    </location>
</feature>
<dbReference type="Gene3D" id="3.90.79.10">
    <property type="entry name" value="Nucleoside Triphosphate Pyrophosphohydrolase"/>
    <property type="match status" value="1"/>
</dbReference>
<evidence type="ECO:0000256" key="2">
    <source>
        <dbReference type="ARBA" id="ARBA00005582"/>
    </source>
</evidence>
<evidence type="ECO:0000259" key="6">
    <source>
        <dbReference type="PROSITE" id="PS51462"/>
    </source>
</evidence>
<evidence type="ECO:0000313" key="8">
    <source>
        <dbReference type="Proteomes" id="UP001595909"/>
    </source>
</evidence>
<dbReference type="Pfam" id="PF00293">
    <property type="entry name" value="NUDIX"/>
    <property type="match status" value="1"/>
</dbReference>
<evidence type="ECO:0000313" key="7">
    <source>
        <dbReference type="EMBL" id="MFC4836771.1"/>
    </source>
</evidence>
<dbReference type="InterPro" id="IPR020084">
    <property type="entry name" value="NUDIX_hydrolase_CS"/>
</dbReference>
<dbReference type="SUPFAM" id="SSF55811">
    <property type="entry name" value="Nudix"/>
    <property type="match status" value="1"/>
</dbReference>
<evidence type="ECO:0000256" key="3">
    <source>
        <dbReference type="ARBA" id="ARBA00022801"/>
    </source>
</evidence>
<organism evidence="7 8">
    <name type="scientific">Actinomycetospora chibensis</name>
    <dbReference type="NCBI Taxonomy" id="663606"/>
    <lineage>
        <taxon>Bacteria</taxon>
        <taxon>Bacillati</taxon>
        <taxon>Actinomycetota</taxon>
        <taxon>Actinomycetes</taxon>
        <taxon>Pseudonocardiales</taxon>
        <taxon>Pseudonocardiaceae</taxon>
        <taxon>Actinomycetospora</taxon>
    </lineage>
</organism>
<comment type="similarity">
    <text evidence="2 5">Belongs to the Nudix hydrolase family.</text>
</comment>
<proteinExistence type="inferred from homology"/>